<dbReference type="STRING" id="200361.A0A453J8E5"/>
<reference evidence="4" key="4">
    <citation type="submission" date="2019-03" db="UniProtKB">
        <authorList>
            <consortium name="EnsemblPlants"/>
        </authorList>
    </citation>
    <scope>IDENTIFICATION</scope>
</reference>
<reference evidence="5" key="1">
    <citation type="journal article" date="2014" name="Science">
        <title>Ancient hybridizations among the ancestral genomes of bread wheat.</title>
        <authorList>
            <consortium name="International Wheat Genome Sequencing Consortium,"/>
            <person name="Marcussen T."/>
            <person name="Sandve S.R."/>
            <person name="Heier L."/>
            <person name="Spannagl M."/>
            <person name="Pfeifer M."/>
            <person name="Jakobsen K.S."/>
            <person name="Wulff B.B."/>
            <person name="Steuernagel B."/>
            <person name="Mayer K.F."/>
            <person name="Olsen O.A."/>
        </authorList>
    </citation>
    <scope>NUCLEOTIDE SEQUENCE [LARGE SCALE GENOMIC DNA]</scope>
    <source>
        <strain evidence="5">cv. AL8/78</strain>
    </source>
</reference>
<dbReference type="PANTHER" id="PTHR31304:SF71">
    <property type="entry name" value="LOB DOMAIN-CONTAINING PROTEIN"/>
    <property type="match status" value="1"/>
</dbReference>
<dbReference type="Pfam" id="PF03195">
    <property type="entry name" value="LOB"/>
    <property type="match status" value="1"/>
</dbReference>
<dbReference type="Proteomes" id="UP000015105">
    <property type="component" value="Chromosome 4D"/>
</dbReference>
<comment type="similarity">
    <text evidence="1">Belongs to the LOB domain-containing protein family.</text>
</comment>
<sequence>QPALPKPWANQPTKPSRPSPHLLSTVPHHHHRHTSSPEQQDKPIEPPRPTMRASCNGCRVLRKGCADDCTIRPCLAWIRSPDAQANATVFLAKFYGRAGLINLLAAAPDDAHRPALFRSLLYEACGRAANPVYGASGLFSTGNWEACQAAVQAVLEGRRIPQVGADQAAPHPGLVAAYGVRHIPKDGIDRASAALRVSPAGRASFKRAASSCSAARSKRDGGHEGESDGSHDHVVEDDGKVLADKHKRRESSSSEAEAGSHVSQAEQSASATVPQEAQEDGEIGLELTLGFGPATRVMRSPAARFEARTLSTESGHIGLLLGLPV</sequence>
<feature type="region of interest" description="Disordered" evidence="2">
    <location>
        <begin position="1"/>
        <end position="49"/>
    </location>
</feature>
<evidence type="ECO:0000313" key="4">
    <source>
        <dbReference type="EnsemblPlants" id="AET4Gv20831300.3"/>
    </source>
</evidence>
<dbReference type="PROSITE" id="PS50891">
    <property type="entry name" value="LOB"/>
    <property type="match status" value="1"/>
</dbReference>
<dbReference type="Gramene" id="AET4Gv20831300.3">
    <property type="protein sequence ID" value="AET4Gv20831300.3"/>
    <property type="gene ID" value="AET4Gv20831300"/>
</dbReference>
<evidence type="ECO:0000313" key="5">
    <source>
        <dbReference type="Proteomes" id="UP000015105"/>
    </source>
</evidence>
<reference evidence="5" key="2">
    <citation type="journal article" date="2017" name="Nat. Plants">
        <title>The Aegilops tauschii genome reveals multiple impacts of transposons.</title>
        <authorList>
            <person name="Zhao G."/>
            <person name="Zou C."/>
            <person name="Li K."/>
            <person name="Wang K."/>
            <person name="Li T."/>
            <person name="Gao L."/>
            <person name="Zhang X."/>
            <person name="Wang H."/>
            <person name="Yang Z."/>
            <person name="Liu X."/>
            <person name="Jiang W."/>
            <person name="Mao L."/>
            <person name="Kong X."/>
            <person name="Jiao Y."/>
            <person name="Jia J."/>
        </authorList>
    </citation>
    <scope>NUCLEOTIDE SEQUENCE [LARGE SCALE GENOMIC DNA]</scope>
    <source>
        <strain evidence="5">cv. AL8/78</strain>
    </source>
</reference>
<accession>A0A453J8E5</accession>
<keyword evidence="5" id="KW-1185">Reference proteome</keyword>
<dbReference type="AlphaFoldDB" id="A0A453J8E5"/>
<feature type="compositionally biased region" description="Polar residues" evidence="2">
    <location>
        <begin position="261"/>
        <end position="275"/>
    </location>
</feature>
<protein>
    <recommendedName>
        <fullName evidence="3">LOB domain-containing protein</fullName>
    </recommendedName>
</protein>
<name>A0A453J8E5_AEGTS</name>
<reference evidence="4" key="3">
    <citation type="journal article" date="2017" name="Nature">
        <title>Genome sequence of the progenitor of the wheat D genome Aegilops tauschii.</title>
        <authorList>
            <person name="Luo M.C."/>
            <person name="Gu Y.Q."/>
            <person name="Puiu D."/>
            <person name="Wang H."/>
            <person name="Twardziok S.O."/>
            <person name="Deal K.R."/>
            <person name="Huo N."/>
            <person name="Zhu T."/>
            <person name="Wang L."/>
            <person name="Wang Y."/>
            <person name="McGuire P.E."/>
            <person name="Liu S."/>
            <person name="Long H."/>
            <person name="Ramasamy R.K."/>
            <person name="Rodriguez J.C."/>
            <person name="Van S.L."/>
            <person name="Yuan L."/>
            <person name="Wang Z."/>
            <person name="Xia Z."/>
            <person name="Xiao L."/>
            <person name="Anderson O.D."/>
            <person name="Ouyang S."/>
            <person name="Liang Y."/>
            <person name="Zimin A.V."/>
            <person name="Pertea G."/>
            <person name="Qi P."/>
            <person name="Bennetzen J.L."/>
            <person name="Dai X."/>
            <person name="Dawson M.W."/>
            <person name="Muller H.G."/>
            <person name="Kugler K."/>
            <person name="Rivarola-Duarte L."/>
            <person name="Spannagl M."/>
            <person name="Mayer K.F.X."/>
            <person name="Lu F.H."/>
            <person name="Bevan M.W."/>
            <person name="Leroy P."/>
            <person name="Li P."/>
            <person name="You F.M."/>
            <person name="Sun Q."/>
            <person name="Liu Z."/>
            <person name="Lyons E."/>
            <person name="Wicker T."/>
            <person name="Salzberg S.L."/>
            <person name="Devos K.M."/>
            <person name="Dvorak J."/>
        </authorList>
    </citation>
    <scope>NUCLEOTIDE SEQUENCE [LARGE SCALE GENOMIC DNA]</scope>
    <source>
        <strain evidence="4">cv. AL8/78</strain>
    </source>
</reference>
<feature type="compositionally biased region" description="Basic and acidic residues" evidence="2">
    <location>
        <begin position="217"/>
        <end position="244"/>
    </location>
</feature>
<reference evidence="4" key="5">
    <citation type="journal article" date="2021" name="G3 (Bethesda)">
        <title>Aegilops tauschii genome assembly Aet v5.0 features greater sequence contiguity and improved annotation.</title>
        <authorList>
            <person name="Wang L."/>
            <person name="Zhu T."/>
            <person name="Rodriguez J.C."/>
            <person name="Deal K.R."/>
            <person name="Dubcovsky J."/>
            <person name="McGuire P.E."/>
            <person name="Lux T."/>
            <person name="Spannagl M."/>
            <person name="Mayer K.F.X."/>
            <person name="Baldrich P."/>
            <person name="Meyers B.C."/>
            <person name="Huo N."/>
            <person name="Gu Y.Q."/>
            <person name="Zhou H."/>
            <person name="Devos K.M."/>
            <person name="Bennetzen J.L."/>
            <person name="Unver T."/>
            <person name="Budak H."/>
            <person name="Gulick P.J."/>
            <person name="Galiba G."/>
            <person name="Kalapos B."/>
            <person name="Nelson D.R."/>
            <person name="Li P."/>
            <person name="You F.M."/>
            <person name="Luo M.C."/>
            <person name="Dvorak J."/>
        </authorList>
    </citation>
    <scope>NUCLEOTIDE SEQUENCE [LARGE SCALE GENOMIC DNA]</scope>
    <source>
        <strain evidence="4">cv. AL8/78</strain>
    </source>
</reference>
<dbReference type="GO" id="GO:0010468">
    <property type="term" value="P:regulation of gene expression"/>
    <property type="evidence" value="ECO:0007669"/>
    <property type="project" value="TreeGrafter"/>
</dbReference>
<dbReference type="InterPro" id="IPR004883">
    <property type="entry name" value="LOB"/>
</dbReference>
<evidence type="ECO:0000256" key="2">
    <source>
        <dbReference type="SAM" id="MobiDB-lite"/>
    </source>
</evidence>
<organism evidence="4 5">
    <name type="scientific">Aegilops tauschii subsp. strangulata</name>
    <name type="common">Goatgrass</name>
    <dbReference type="NCBI Taxonomy" id="200361"/>
    <lineage>
        <taxon>Eukaryota</taxon>
        <taxon>Viridiplantae</taxon>
        <taxon>Streptophyta</taxon>
        <taxon>Embryophyta</taxon>
        <taxon>Tracheophyta</taxon>
        <taxon>Spermatophyta</taxon>
        <taxon>Magnoliopsida</taxon>
        <taxon>Liliopsida</taxon>
        <taxon>Poales</taxon>
        <taxon>Poaceae</taxon>
        <taxon>BOP clade</taxon>
        <taxon>Pooideae</taxon>
        <taxon>Triticodae</taxon>
        <taxon>Triticeae</taxon>
        <taxon>Triticinae</taxon>
        <taxon>Aegilops</taxon>
    </lineage>
</organism>
<feature type="region of interest" description="Disordered" evidence="2">
    <location>
        <begin position="208"/>
        <end position="279"/>
    </location>
</feature>
<evidence type="ECO:0000259" key="3">
    <source>
        <dbReference type="PROSITE" id="PS50891"/>
    </source>
</evidence>
<dbReference type="PANTHER" id="PTHR31304">
    <property type="entry name" value="LOB DOMAIN-CONTAINING PROTEIN 38"/>
    <property type="match status" value="1"/>
</dbReference>
<proteinExistence type="inferred from homology"/>
<dbReference type="EnsemblPlants" id="AET4Gv20831300.3">
    <property type="protein sequence ID" value="AET4Gv20831300.3"/>
    <property type="gene ID" value="AET4Gv20831300"/>
</dbReference>
<feature type="domain" description="LOB" evidence="3">
    <location>
        <begin position="53"/>
        <end position="160"/>
    </location>
</feature>
<evidence type="ECO:0000256" key="1">
    <source>
        <dbReference type="ARBA" id="ARBA00005474"/>
    </source>
</evidence>